<evidence type="ECO:0000256" key="2">
    <source>
        <dbReference type="ARBA" id="ARBA00005466"/>
    </source>
</evidence>
<dbReference type="Gene3D" id="3.30.43.10">
    <property type="entry name" value="Uridine Diphospho-n-acetylenolpyruvylglucosamine Reductase, domain 2"/>
    <property type="match status" value="1"/>
</dbReference>
<dbReference type="SUPFAM" id="SSF56176">
    <property type="entry name" value="FAD-binding/transporter-associated domain-like"/>
    <property type="match status" value="1"/>
</dbReference>
<feature type="signal peptide" evidence="8">
    <location>
        <begin position="1"/>
        <end position="16"/>
    </location>
</feature>
<dbReference type="GO" id="GO:0016491">
    <property type="term" value="F:oxidoreductase activity"/>
    <property type="evidence" value="ECO:0007669"/>
    <property type="project" value="InterPro"/>
</dbReference>
<evidence type="ECO:0000256" key="5">
    <source>
        <dbReference type="ARBA" id="ARBA00022827"/>
    </source>
</evidence>
<evidence type="ECO:0000256" key="8">
    <source>
        <dbReference type="SAM" id="SignalP"/>
    </source>
</evidence>
<dbReference type="PROSITE" id="PS51387">
    <property type="entry name" value="FAD_PCMH"/>
    <property type="match status" value="1"/>
</dbReference>
<dbReference type="FunFam" id="3.30.43.10:FF:000004">
    <property type="entry name" value="Berberine bridge enzyme-like 15"/>
    <property type="match status" value="1"/>
</dbReference>
<dbReference type="Gene3D" id="3.30.465.10">
    <property type="match status" value="1"/>
</dbReference>
<evidence type="ECO:0000259" key="9">
    <source>
        <dbReference type="PROSITE" id="PS51387"/>
    </source>
</evidence>
<dbReference type="EMBL" id="JBDFQZ010000004">
    <property type="protein sequence ID" value="KAK9735020.1"/>
    <property type="molecule type" value="Genomic_DNA"/>
</dbReference>
<evidence type="ECO:0000256" key="4">
    <source>
        <dbReference type="ARBA" id="ARBA00022729"/>
    </source>
</evidence>
<evidence type="ECO:0000313" key="10">
    <source>
        <dbReference type="EMBL" id="KAK9735020.1"/>
    </source>
</evidence>
<feature type="domain" description="FAD-binding PCMH-type" evidence="9">
    <location>
        <begin position="71"/>
        <end position="245"/>
    </location>
</feature>
<accession>A0AAW1LNB8</accession>
<dbReference type="InterPro" id="IPR016167">
    <property type="entry name" value="FAD-bd_PCMH_sub1"/>
</dbReference>
<name>A0AAW1LNB8_SAPOF</name>
<dbReference type="InterPro" id="IPR016169">
    <property type="entry name" value="FAD-bd_PCMH_sub2"/>
</dbReference>
<organism evidence="10 11">
    <name type="scientific">Saponaria officinalis</name>
    <name type="common">Common soapwort</name>
    <name type="synonym">Lychnis saponaria</name>
    <dbReference type="NCBI Taxonomy" id="3572"/>
    <lineage>
        <taxon>Eukaryota</taxon>
        <taxon>Viridiplantae</taxon>
        <taxon>Streptophyta</taxon>
        <taxon>Embryophyta</taxon>
        <taxon>Tracheophyta</taxon>
        <taxon>Spermatophyta</taxon>
        <taxon>Magnoliopsida</taxon>
        <taxon>eudicotyledons</taxon>
        <taxon>Gunneridae</taxon>
        <taxon>Pentapetalae</taxon>
        <taxon>Caryophyllales</taxon>
        <taxon>Caryophyllaceae</taxon>
        <taxon>Caryophylleae</taxon>
        <taxon>Saponaria</taxon>
    </lineage>
</organism>
<sequence length="525" mass="59178">MSKISIFIFVTGTILATICQSNGHNAIENALIKCLNNHQVPSSLIFEQGINSSFSMVLQSYIRNLRFNTSTTRKPLFIVTATNVSHIQASILCAKEHGIQIKVRSGGHDFEGLSYVSIVPFFIVDMFNLRSVDVDVENETAWVLAGATLGEVYYEISNKSKTLGFPAGVCPTVGVGGHFSGGGYGNMMRKYGLSSDNIIDAIIVDVNGRILDRKTMGEDLFWALRGGGGASFCVIVSYKIKLVYVPKKVTVFRVSRNLDQNLTDIVDQYQHVAPNLDHDAFIRLTLDVTNSTQTGLLTNRATFICLFLGDTKSLLSLVSQNFPLLGLQKVDCLEMSWVESLLFYYGFPKGTPLEALLNRQVFSPYSKYKSDYLKDTIPKHGLEGIFKKMIDLQILVITFNPYGGRMAEIPANAAPFPHRAGNLFKLLYESYWVNERRTKHFIKLSRELYSYMTPFVSKNPREAFLNYRDLDLGINHQGLNSYVEGQKYGIKYFKGNFDRLVKIKTMVDPHNFFRNEQSIPRLPHH</sequence>
<dbReference type="PANTHER" id="PTHR32448">
    <property type="entry name" value="OS08G0158400 PROTEIN"/>
    <property type="match status" value="1"/>
</dbReference>
<dbReference type="InterPro" id="IPR006094">
    <property type="entry name" value="Oxid_FAD_bind_N"/>
</dbReference>
<dbReference type="Pfam" id="PF01565">
    <property type="entry name" value="FAD_binding_4"/>
    <property type="match status" value="1"/>
</dbReference>
<keyword evidence="3" id="KW-0285">Flavoprotein</keyword>
<dbReference type="AlphaFoldDB" id="A0AAW1LNB8"/>
<dbReference type="GO" id="GO:0071949">
    <property type="term" value="F:FAD binding"/>
    <property type="evidence" value="ECO:0007669"/>
    <property type="project" value="InterPro"/>
</dbReference>
<comment type="similarity">
    <text evidence="2">Belongs to the oxygen-dependent FAD-linked oxidoreductase family.</text>
</comment>
<dbReference type="Proteomes" id="UP001443914">
    <property type="component" value="Unassembled WGS sequence"/>
</dbReference>
<evidence type="ECO:0000256" key="6">
    <source>
        <dbReference type="ARBA" id="ARBA00023157"/>
    </source>
</evidence>
<keyword evidence="7" id="KW-0325">Glycoprotein</keyword>
<proteinExistence type="inferred from homology"/>
<dbReference type="InterPro" id="IPR012951">
    <property type="entry name" value="BBE"/>
</dbReference>
<gene>
    <name evidence="10" type="ORF">RND81_04G178200</name>
</gene>
<dbReference type="InterPro" id="IPR036318">
    <property type="entry name" value="FAD-bd_PCMH-like_sf"/>
</dbReference>
<reference evidence="10" key="1">
    <citation type="submission" date="2024-03" db="EMBL/GenBank/DDBJ databases">
        <title>WGS assembly of Saponaria officinalis var. Norfolk2.</title>
        <authorList>
            <person name="Jenkins J."/>
            <person name="Shu S."/>
            <person name="Grimwood J."/>
            <person name="Barry K."/>
            <person name="Goodstein D."/>
            <person name="Schmutz J."/>
            <person name="Leebens-Mack J."/>
            <person name="Osbourn A."/>
        </authorList>
    </citation>
    <scope>NUCLEOTIDE SEQUENCE [LARGE SCALE GENOMIC DNA]</scope>
    <source>
        <strain evidence="10">JIC</strain>
    </source>
</reference>
<comment type="cofactor">
    <cofactor evidence="1">
        <name>FAD</name>
        <dbReference type="ChEBI" id="CHEBI:57692"/>
    </cofactor>
</comment>
<dbReference type="InterPro" id="IPR016166">
    <property type="entry name" value="FAD-bd_PCMH"/>
</dbReference>
<keyword evidence="11" id="KW-1185">Reference proteome</keyword>
<feature type="chain" id="PRO_5043788682" description="FAD-binding PCMH-type domain-containing protein" evidence="8">
    <location>
        <begin position="17"/>
        <end position="525"/>
    </location>
</feature>
<dbReference type="Pfam" id="PF08031">
    <property type="entry name" value="BBE"/>
    <property type="match status" value="1"/>
</dbReference>
<protein>
    <recommendedName>
        <fullName evidence="9">FAD-binding PCMH-type domain-containing protein</fullName>
    </recommendedName>
</protein>
<evidence type="ECO:0000256" key="7">
    <source>
        <dbReference type="ARBA" id="ARBA00023180"/>
    </source>
</evidence>
<comment type="caution">
    <text evidence="10">The sequence shown here is derived from an EMBL/GenBank/DDBJ whole genome shotgun (WGS) entry which is preliminary data.</text>
</comment>
<dbReference type="Gene3D" id="3.40.462.20">
    <property type="match status" value="1"/>
</dbReference>
<evidence type="ECO:0000313" key="11">
    <source>
        <dbReference type="Proteomes" id="UP001443914"/>
    </source>
</evidence>
<keyword evidence="5" id="KW-0274">FAD</keyword>
<evidence type="ECO:0000256" key="3">
    <source>
        <dbReference type="ARBA" id="ARBA00022630"/>
    </source>
</evidence>
<keyword evidence="6" id="KW-1015">Disulfide bond</keyword>
<keyword evidence="4 8" id="KW-0732">Signal</keyword>
<evidence type="ECO:0000256" key="1">
    <source>
        <dbReference type="ARBA" id="ARBA00001974"/>
    </source>
</evidence>